<feature type="compositionally biased region" description="Basic residues" evidence="1">
    <location>
        <begin position="161"/>
        <end position="178"/>
    </location>
</feature>
<name>A0A9P8D5R6_9HYPO</name>
<dbReference type="GeneID" id="68320205"/>
<dbReference type="KEGG" id="fmu:J7337_012349"/>
<sequence length="225" mass="25445">MSEENPQANNPSENFAPGSAPQALDSNAATGMVVYEPQPEPQNEPNDFPPEFAAEDAPQFFRRDVPENVHVNDQYHYGPDNGKSREHVPREQVYANNIPPEDELGSHTGSRVRFDENLPSRRSRENESGRMSSHGGGSHRGQSHIDEPHGREPRGADHSEKKPHRSRTSGFHRSHKPPKKEEYHKTRKVDATPKYGRPSFFASVGHMMSDTTYVRYPVETKRKGK</sequence>
<dbReference type="RefSeq" id="XP_044674791.1">
    <property type="nucleotide sequence ID" value="XM_044829875.1"/>
</dbReference>
<evidence type="ECO:0000313" key="2">
    <source>
        <dbReference type="EMBL" id="KAG9495791.1"/>
    </source>
</evidence>
<evidence type="ECO:0000256" key="1">
    <source>
        <dbReference type="SAM" id="MobiDB-lite"/>
    </source>
</evidence>
<proteinExistence type="predicted"/>
<feature type="compositionally biased region" description="Basic and acidic residues" evidence="1">
    <location>
        <begin position="179"/>
        <end position="191"/>
    </location>
</feature>
<keyword evidence="3" id="KW-1185">Reference proteome</keyword>
<evidence type="ECO:0000313" key="3">
    <source>
        <dbReference type="Proteomes" id="UP000827133"/>
    </source>
</evidence>
<dbReference type="Proteomes" id="UP000827133">
    <property type="component" value="Unassembled WGS sequence"/>
</dbReference>
<organism evidence="2 3">
    <name type="scientific">Fusarium musae</name>
    <dbReference type="NCBI Taxonomy" id="1042133"/>
    <lineage>
        <taxon>Eukaryota</taxon>
        <taxon>Fungi</taxon>
        <taxon>Dikarya</taxon>
        <taxon>Ascomycota</taxon>
        <taxon>Pezizomycotina</taxon>
        <taxon>Sordariomycetes</taxon>
        <taxon>Hypocreomycetidae</taxon>
        <taxon>Hypocreales</taxon>
        <taxon>Nectriaceae</taxon>
        <taxon>Fusarium</taxon>
    </lineage>
</organism>
<comment type="caution">
    <text evidence="2">The sequence shown here is derived from an EMBL/GenBank/DDBJ whole genome shotgun (WGS) entry which is preliminary data.</text>
</comment>
<feature type="compositionally biased region" description="Polar residues" evidence="1">
    <location>
        <begin position="1"/>
        <end position="13"/>
    </location>
</feature>
<feature type="region of interest" description="Disordered" evidence="1">
    <location>
        <begin position="1"/>
        <end position="202"/>
    </location>
</feature>
<reference evidence="2" key="1">
    <citation type="journal article" date="2021" name="Mol. Plant Microbe Interact.">
        <title>Telomere to telomere genome assembly of Fusarium musae F31, causal agent of crown rot disease of banana.</title>
        <authorList>
            <person name="Degradi L."/>
            <person name="Tava V."/>
            <person name="Kunova A."/>
            <person name="Cortesi P."/>
            <person name="Saracchi M."/>
            <person name="Pasquali M."/>
        </authorList>
    </citation>
    <scope>NUCLEOTIDE SEQUENCE</scope>
    <source>
        <strain evidence="2">F31</strain>
    </source>
</reference>
<dbReference type="AlphaFoldDB" id="A0A9P8D5R6"/>
<feature type="compositionally biased region" description="Basic and acidic residues" evidence="1">
    <location>
        <begin position="143"/>
        <end position="160"/>
    </location>
</feature>
<feature type="compositionally biased region" description="Basic and acidic residues" evidence="1">
    <location>
        <begin position="112"/>
        <end position="128"/>
    </location>
</feature>
<feature type="compositionally biased region" description="Low complexity" evidence="1">
    <location>
        <begin position="41"/>
        <end position="52"/>
    </location>
</feature>
<dbReference type="EMBL" id="JAHBCI010000010">
    <property type="protein sequence ID" value="KAG9495791.1"/>
    <property type="molecule type" value="Genomic_DNA"/>
</dbReference>
<gene>
    <name evidence="2" type="ORF">J7337_012349</name>
</gene>
<protein>
    <submittedName>
        <fullName evidence="2">Uncharacterized protein</fullName>
    </submittedName>
</protein>
<accession>A0A9P8D5R6</accession>